<reference evidence="1 2" key="1">
    <citation type="submission" date="2019-05" db="EMBL/GenBank/DDBJ databases">
        <title>Another draft genome of Portunus trituberculatus and its Hox gene families provides insights of decapod evolution.</title>
        <authorList>
            <person name="Jeong J.-H."/>
            <person name="Song I."/>
            <person name="Kim S."/>
            <person name="Choi T."/>
            <person name="Kim D."/>
            <person name="Ryu S."/>
            <person name="Kim W."/>
        </authorList>
    </citation>
    <scope>NUCLEOTIDE SEQUENCE [LARGE SCALE GENOMIC DNA]</scope>
    <source>
        <tissue evidence="1">Muscle</tissue>
    </source>
</reference>
<organism evidence="1 2">
    <name type="scientific">Portunus trituberculatus</name>
    <name type="common">Swimming crab</name>
    <name type="synonym">Neptunus trituberculatus</name>
    <dbReference type="NCBI Taxonomy" id="210409"/>
    <lineage>
        <taxon>Eukaryota</taxon>
        <taxon>Metazoa</taxon>
        <taxon>Ecdysozoa</taxon>
        <taxon>Arthropoda</taxon>
        <taxon>Crustacea</taxon>
        <taxon>Multicrustacea</taxon>
        <taxon>Malacostraca</taxon>
        <taxon>Eumalacostraca</taxon>
        <taxon>Eucarida</taxon>
        <taxon>Decapoda</taxon>
        <taxon>Pleocyemata</taxon>
        <taxon>Brachyura</taxon>
        <taxon>Eubrachyura</taxon>
        <taxon>Portunoidea</taxon>
        <taxon>Portunidae</taxon>
        <taxon>Portuninae</taxon>
        <taxon>Portunus</taxon>
    </lineage>
</organism>
<dbReference type="EMBL" id="VSRR010043410">
    <property type="protein sequence ID" value="MPC76455.1"/>
    <property type="molecule type" value="Genomic_DNA"/>
</dbReference>
<evidence type="ECO:0000313" key="1">
    <source>
        <dbReference type="EMBL" id="MPC76455.1"/>
    </source>
</evidence>
<proteinExistence type="predicted"/>
<gene>
    <name evidence="1" type="ORF">E2C01_070868</name>
</gene>
<protein>
    <submittedName>
        <fullName evidence="1">Uncharacterized protein</fullName>
    </submittedName>
</protein>
<evidence type="ECO:0000313" key="2">
    <source>
        <dbReference type="Proteomes" id="UP000324222"/>
    </source>
</evidence>
<dbReference type="Proteomes" id="UP000324222">
    <property type="component" value="Unassembled WGS sequence"/>
</dbReference>
<keyword evidence="2" id="KW-1185">Reference proteome</keyword>
<accession>A0A5B7I2S8</accession>
<dbReference type="AlphaFoldDB" id="A0A5B7I2S8"/>
<sequence>MACKRAYIEHLAVCEETGLSWDERSTKIVLSEDTSYSTALMKLSTKIDSYLLLLERHVALEGFTIDLVEVKEEEEEEEEEGVLGFIQGRLMGKKKKDWKSRAEQVLVAAWQACEGKGYGGVHVLDKVTYEVMPFTCDKNR</sequence>
<name>A0A5B7I2S8_PORTR</name>
<dbReference type="OrthoDB" id="6352407at2759"/>
<comment type="caution">
    <text evidence="1">The sequence shown here is derived from an EMBL/GenBank/DDBJ whole genome shotgun (WGS) entry which is preliminary data.</text>
</comment>